<dbReference type="PRINTS" id="PR01438">
    <property type="entry name" value="UNVRSLSTRESS"/>
</dbReference>
<evidence type="ECO:0000313" key="6">
    <source>
        <dbReference type="Proteomes" id="UP000595332"/>
    </source>
</evidence>
<evidence type="ECO:0000256" key="2">
    <source>
        <dbReference type="ARBA" id="ARBA00022741"/>
    </source>
</evidence>
<dbReference type="InterPro" id="IPR006015">
    <property type="entry name" value="Universal_stress_UspA"/>
</dbReference>
<proteinExistence type="inferred from homology"/>
<keyword evidence="6" id="KW-1185">Reference proteome</keyword>
<dbReference type="EMBL" id="AP014546">
    <property type="protein sequence ID" value="BBB29521.1"/>
    <property type="molecule type" value="Genomic_DNA"/>
</dbReference>
<dbReference type="Gene3D" id="3.40.50.620">
    <property type="entry name" value="HUPs"/>
    <property type="match status" value="1"/>
</dbReference>
<dbReference type="PANTHER" id="PTHR46268:SF27">
    <property type="entry name" value="UNIVERSAL STRESS PROTEIN RV2623"/>
    <property type="match status" value="1"/>
</dbReference>
<organism evidence="5 6">
    <name type="scientific">Neptunomonas japonica JAMM 1380</name>
    <dbReference type="NCBI Taxonomy" id="1441457"/>
    <lineage>
        <taxon>Bacteria</taxon>
        <taxon>Pseudomonadati</taxon>
        <taxon>Pseudomonadota</taxon>
        <taxon>Gammaproteobacteria</taxon>
        <taxon>Oceanospirillales</taxon>
        <taxon>Oceanospirillaceae</taxon>
        <taxon>Neptunomonas</taxon>
    </lineage>
</organism>
<keyword evidence="2" id="KW-0547">Nucleotide-binding</keyword>
<evidence type="ECO:0000256" key="1">
    <source>
        <dbReference type="ARBA" id="ARBA00008791"/>
    </source>
</evidence>
<dbReference type="KEGG" id="njp:NEJAP_1569"/>
<dbReference type="Proteomes" id="UP000595332">
    <property type="component" value="Chromosome"/>
</dbReference>
<dbReference type="RefSeq" id="WP_201350134.1">
    <property type="nucleotide sequence ID" value="NZ_AP014546.1"/>
</dbReference>
<dbReference type="InterPro" id="IPR006016">
    <property type="entry name" value="UspA"/>
</dbReference>
<reference evidence="5 6" key="1">
    <citation type="journal article" date="2008" name="Int. J. Syst. Evol. Microbiol.">
        <title>Neptunomonas japonica sp. nov., an Osedax japonicus symbiont-like bacterium isolated from sediment adjacent to sperm whale carcasses off Kagoshima, Japan.</title>
        <authorList>
            <person name="Miyazaki M."/>
            <person name="Nogi Y."/>
            <person name="Fujiwara Y."/>
            <person name="Kawato M."/>
            <person name="Kubokawa K."/>
            <person name="Horikoshi K."/>
        </authorList>
    </citation>
    <scope>NUCLEOTIDE SEQUENCE [LARGE SCALE GENOMIC DNA]</scope>
    <source>
        <strain evidence="5 6">JAMM 1380</strain>
    </source>
</reference>
<evidence type="ECO:0000259" key="4">
    <source>
        <dbReference type="Pfam" id="PF00582"/>
    </source>
</evidence>
<comment type="similarity">
    <text evidence="1">Belongs to the universal stress protein A family.</text>
</comment>
<keyword evidence="3" id="KW-0067">ATP-binding</keyword>
<evidence type="ECO:0000313" key="5">
    <source>
        <dbReference type="EMBL" id="BBB29521.1"/>
    </source>
</evidence>
<dbReference type="AlphaFoldDB" id="A0A7R6SVL8"/>
<dbReference type="CDD" id="cd00293">
    <property type="entry name" value="USP-like"/>
    <property type="match status" value="1"/>
</dbReference>
<dbReference type="PANTHER" id="PTHR46268">
    <property type="entry name" value="STRESS RESPONSE PROTEIN NHAX"/>
    <property type="match status" value="1"/>
</dbReference>
<gene>
    <name evidence="5" type="ORF">NEJAP_1569</name>
</gene>
<evidence type="ECO:0000256" key="3">
    <source>
        <dbReference type="ARBA" id="ARBA00022840"/>
    </source>
</evidence>
<name>A0A7R6SVL8_9GAMM</name>
<feature type="domain" description="UspA" evidence="4">
    <location>
        <begin position="6"/>
        <end position="158"/>
    </location>
</feature>
<dbReference type="SUPFAM" id="SSF52402">
    <property type="entry name" value="Adenine nucleotide alpha hydrolases-like"/>
    <property type="match status" value="1"/>
</dbReference>
<protein>
    <submittedName>
        <fullName evidence="5">Universal stress protein</fullName>
    </submittedName>
</protein>
<dbReference type="Pfam" id="PF00582">
    <property type="entry name" value="Usp"/>
    <property type="match status" value="1"/>
</dbReference>
<sequence>MLPEINNILYASDMGKASRPAFFRAVSEALQHDAQITYLHVMEPMNQSTETMIESYLSEDVLASLRDKGVESLKEKMTKRIEDVVREGLVGITLPQGELLHKIEPGKPSKVILKVAKEINADLIVMGTRTHSSIGKLLMGSTAQKVLQDSTIPVLVVPLK</sequence>
<accession>A0A7R6SVL8</accession>
<dbReference type="InterPro" id="IPR014729">
    <property type="entry name" value="Rossmann-like_a/b/a_fold"/>
</dbReference>
<dbReference type="GO" id="GO:0005524">
    <property type="term" value="F:ATP binding"/>
    <property type="evidence" value="ECO:0007669"/>
    <property type="project" value="UniProtKB-KW"/>
</dbReference>